<evidence type="ECO:0000313" key="1">
    <source>
        <dbReference type="EMBL" id="KAI8423223.1"/>
    </source>
</evidence>
<comment type="caution">
    <text evidence="1">The sequence shown here is derived from an EMBL/GenBank/DDBJ whole genome shotgun (WGS) entry which is preliminary data.</text>
</comment>
<sequence>MFAKPGDAVFVLGDCGQCLARCLVFVANTKHVEERIGQQIRDGIISARPALDVIRDAQKIYNGDDDDDDDDK</sequence>
<gene>
    <name evidence="1" type="ORF">MSG28_014259</name>
</gene>
<protein>
    <submittedName>
        <fullName evidence="1">Uncharacterized protein</fullName>
    </submittedName>
</protein>
<name>A0ACC0JGN6_CHOFU</name>
<dbReference type="EMBL" id="CM046125">
    <property type="protein sequence ID" value="KAI8423223.1"/>
    <property type="molecule type" value="Genomic_DNA"/>
</dbReference>
<proteinExistence type="predicted"/>
<reference evidence="1 2" key="1">
    <citation type="journal article" date="2022" name="Genome Biol. Evol.">
        <title>The Spruce Budworm Genome: Reconstructing the Evolutionary History of Antifreeze Proteins.</title>
        <authorList>
            <person name="Beliveau C."/>
            <person name="Gagne P."/>
            <person name="Picq S."/>
            <person name="Vernygora O."/>
            <person name="Keeling C.I."/>
            <person name="Pinkney K."/>
            <person name="Doucet D."/>
            <person name="Wen F."/>
            <person name="Johnston J.S."/>
            <person name="Maaroufi H."/>
            <person name="Boyle B."/>
            <person name="Laroche J."/>
            <person name="Dewar K."/>
            <person name="Juretic N."/>
            <person name="Blackburn G."/>
            <person name="Nisole A."/>
            <person name="Brunet B."/>
            <person name="Brandao M."/>
            <person name="Lumley L."/>
            <person name="Duan J."/>
            <person name="Quan G."/>
            <person name="Lucarotti C.J."/>
            <person name="Roe A.D."/>
            <person name="Sperling F.A.H."/>
            <person name="Levesque R.C."/>
            <person name="Cusson M."/>
        </authorList>
    </citation>
    <scope>NUCLEOTIDE SEQUENCE [LARGE SCALE GENOMIC DNA]</scope>
    <source>
        <strain evidence="1">Glfc:IPQL:Cfum</strain>
    </source>
</reference>
<accession>A0ACC0JGN6</accession>
<keyword evidence="2" id="KW-1185">Reference proteome</keyword>
<dbReference type="Proteomes" id="UP001064048">
    <property type="component" value="Chromosome 25"/>
</dbReference>
<evidence type="ECO:0000313" key="2">
    <source>
        <dbReference type="Proteomes" id="UP001064048"/>
    </source>
</evidence>
<organism evidence="1 2">
    <name type="scientific">Choristoneura fumiferana</name>
    <name type="common">Spruce budworm moth</name>
    <name type="synonym">Archips fumiferana</name>
    <dbReference type="NCBI Taxonomy" id="7141"/>
    <lineage>
        <taxon>Eukaryota</taxon>
        <taxon>Metazoa</taxon>
        <taxon>Ecdysozoa</taxon>
        <taxon>Arthropoda</taxon>
        <taxon>Hexapoda</taxon>
        <taxon>Insecta</taxon>
        <taxon>Pterygota</taxon>
        <taxon>Neoptera</taxon>
        <taxon>Endopterygota</taxon>
        <taxon>Lepidoptera</taxon>
        <taxon>Glossata</taxon>
        <taxon>Ditrysia</taxon>
        <taxon>Tortricoidea</taxon>
        <taxon>Tortricidae</taxon>
        <taxon>Tortricinae</taxon>
        <taxon>Choristoneura</taxon>
    </lineage>
</organism>